<sequence length="135" mass="14902">MKELAASGIPVTVTCRVLKLARQPYYRWLSRPVTDAVLEEASHANALSDARRDDPEFGYRFLADGARSAGAGMADRTAWRICRDNRWWSVFGKKPGRSKKASPSVRDDLIRRDVTVDATDNAGLLPPEEMAVGPG</sequence>
<proteinExistence type="predicted"/>
<evidence type="ECO:0000313" key="2">
    <source>
        <dbReference type="Proteomes" id="UP001571476"/>
    </source>
</evidence>
<organism evidence="1 2">
    <name type="scientific">Streptomyces aureus</name>
    <dbReference type="NCBI Taxonomy" id="193461"/>
    <lineage>
        <taxon>Bacteria</taxon>
        <taxon>Bacillati</taxon>
        <taxon>Actinomycetota</taxon>
        <taxon>Actinomycetes</taxon>
        <taxon>Kitasatosporales</taxon>
        <taxon>Streptomycetaceae</taxon>
        <taxon>Streptomyces</taxon>
    </lineage>
</organism>
<reference evidence="1 2" key="1">
    <citation type="submission" date="2024-08" db="EMBL/GenBank/DDBJ databases">
        <title>Genome sequence of Streptomyces aureus CACIA-1.46HGO.</title>
        <authorList>
            <person name="Evangelista-Martinez Z."/>
        </authorList>
    </citation>
    <scope>NUCLEOTIDE SEQUENCE [LARGE SCALE GENOMIC DNA]</scope>
    <source>
        <strain evidence="1 2">CACIA-1.46HGO</strain>
    </source>
</reference>
<dbReference type="EMBL" id="JBGOSP010000002">
    <property type="protein sequence ID" value="MFA3835766.1"/>
    <property type="molecule type" value="Genomic_DNA"/>
</dbReference>
<evidence type="ECO:0000313" key="1">
    <source>
        <dbReference type="EMBL" id="MFA3835766.1"/>
    </source>
</evidence>
<comment type="caution">
    <text evidence="1">The sequence shown here is derived from an EMBL/GenBank/DDBJ whole genome shotgun (WGS) entry which is preliminary data.</text>
</comment>
<protein>
    <recommendedName>
        <fullName evidence="3">Integrase</fullName>
    </recommendedName>
</protein>
<dbReference type="RefSeq" id="WP_372561725.1">
    <property type="nucleotide sequence ID" value="NZ_JBGOSP010000002.1"/>
</dbReference>
<name>A0ABV4SBZ6_9ACTN</name>
<keyword evidence="2" id="KW-1185">Reference proteome</keyword>
<evidence type="ECO:0008006" key="3">
    <source>
        <dbReference type="Google" id="ProtNLM"/>
    </source>
</evidence>
<dbReference type="Proteomes" id="UP001571476">
    <property type="component" value="Unassembled WGS sequence"/>
</dbReference>
<gene>
    <name evidence="1" type="ORF">ACEG43_06195</name>
</gene>
<accession>A0ABV4SBZ6</accession>